<dbReference type="GO" id="GO:0016036">
    <property type="term" value="P:cellular response to phosphate starvation"/>
    <property type="evidence" value="ECO:0007669"/>
    <property type="project" value="TreeGrafter"/>
</dbReference>
<dbReference type="Gene3D" id="3.30.565.10">
    <property type="entry name" value="Histidine kinase-like ATPase, C-terminal domain"/>
    <property type="match status" value="1"/>
</dbReference>
<protein>
    <recommendedName>
        <fullName evidence="2">histidine kinase</fullName>
        <ecNumber evidence="2">2.7.13.3</ecNumber>
    </recommendedName>
</protein>
<organism evidence="9 10">
    <name type="scientific">Thermoanaerobaculum aquaticum</name>
    <dbReference type="NCBI Taxonomy" id="1312852"/>
    <lineage>
        <taxon>Bacteria</taxon>
        <taxon>Pseudomonadati</taxon>
        <taxon>Acidobacteriota</taxon>
        <taxon>Thermoanaerobaculia</taxon>
        <taxon>Thermoanaerobaculales</taxon>
        <taxon>Thermoanaerobaculaceae</taxon>
        <taxon>Thermoanaerobaculum</taxon>
    </lineage>
</organism>
<dbReference type="GO" id="GO:0005886">
    <property type="term" value="C:plasma membrane"/>
    <property type="evidence" value="ECO:0007669"/>
    <property type="project" value="TreeGrafter"/>
</dbReference>
<dbReference type="Pfam" id="PF02518">
    <property type="entry name" value="HATPase_c"/>
    <property type="match status" value="1"/>
</dbReference>
<dbReference type="Pfam" id="PF00512">
    <property type="entry name" value="HisKA"/>
    <property type="match status" value="1"/>
</dbReference>
<dbReference type="STRING" id="1312852.EG19_12275"/>
<dbReference type="Proteomes" id="UP000027284">
    <property type="component" value="Unassembled WGS sequence"/>
</dbReference>
<keyword evidence="4" id="KW-0808">Transferase</keyword>
<dbReference type="InterPro" id="IPR035965">
    <property type="entry name" value="PAS-like_dom_sf"/>
</dbReference>
<dbReference type="SUPFAM" id="SSF47384">
    <property type="entry name" value="Homodimeric domain of signal transducing histidine kinase"/>
    <property type="match status" value="1"/>
</dbReference>
<dbReference type="PROSITE" id="PS50109">
    <property type="entry name" value="HIS_KIN"/>
    <property type="match status" value="1"/>
</dbReference>
<dbReference type="CDD" id="cd00075">
    <property type="entry name" value="HATPase"/>
    <property type="match status" value="1"/>
</dbReference>
<dbReference type="InterPro" id="IPR003661">
    <property type="entry name" value="HisK_dim/P_dom"/>
</dbReference>
<evidence type="ECO:0000256" key="6">
    <source>
        <dbReference type="ARBA" id="ARBA00023012"/>
    </source>
</evidence>
<proteinExistence type="predicted"/>
<dbReference type="PANTHER" id="PTHR45453:SF1">
    <property type="entry name" value="PHOSPHATE REGULON SENSOR PROTEIN PHOR"/>
    <property type="match status" value="1"/>
</dbReference>
<evidence type="ECO:0000259" key="8">
    <source>
        <dbReference type="PROSITE" id="PS50109"/>
    </source>
</evidence>
<keyword evidence="7" id="KW-0472">Membrane</keyword>
<reference evidence="9 10" key="1">
    <citation type="submission" date="2014-04" db="EMBL/GenBank/DDBJ databases">
        <title>The Genome Sequence of Thermoanaerobaculum aquaticum MP-01, The First Cultivated Group 23 Acidobacterium.</title>
        <authorList>
            <person name="Stamps B.W."/>
            <person name="Losey N.A."/>
            <person name="Lawson P.A."/>
            <person name="Stevenson B.S."/>
        </authorList>
    </citation>
    <scope>NUCLEOTIDE SEQUENCE [LARGE SCALE GENOMIC DNA]</scope>
    <source>
        <strain evidence="9 10">MP-01</strain>
    </source>
</reference>
<dbReference type="InterPro" id="IPR000014">
    <property type="entry name" value="PAS"/>
</dbReference>
<comment type="caution">
    <text evidence="9">The sequence shown here is derived from an EMBL/GenBank/DDBJ whole genome shotgun (WGS) entry which is preliminary data.</text>
</comment>
<dbReference type="CDD" id="cd00082">
    <property type="entry name" value="HisKA"/>
    <property type="match status" value="1"/>
</dbReference>
<dbReference type="InterPro" id="IPR050351">
    <property type="entry name" value="BphY/WalK/GraS-like"/>
</dbReference>
<dbReference type="Gene3D" id="3.30.450.20">
    <property type="entry name" value="PAS domain"/>
    <property type="match status" value="1"/>
</dbReference>
<evidence type="ECO:0000313" key="9">
    <source>
        <dbReference type="EMBL" id="KDA54251.1"/>
    </source>
</evidence>
<evidence type="ECO:0000256" key="4">
    <source>
        <dbReference type="ARBA" id="ARBA00022679"/>
    </source>
</evidence>
<dbReference type="InterPro" id="IPR003594">
    <property type="entry name" value="HATPase_dom"/>
</dbReference>
<dbReference type="AlphaFoldDB" id="A0A062Y1H8"/>
<dbReference type="InterPro" id="IPR036890">
    <property type="entry name" value="HATPase_C_sf"/>
</dbReference>
<dbReference type="FunFam" id="3.30.565.10:FF:000006">
    <property type="entry name" value="Sensor histidine kinase WalK"/>
    <property type="match status" value="1"/>
</dbReference>
<dbReference type="PANTHER" id="PTHR45453">
    <property type="entry name" value="PHOSPHATE REGULON SENSOR PROTEIN PHOR"/>
    <property type="match status" value="1"/>
</dbReference>
<dbReference type="Pfam" id="PF13188">
    <property type="entry name" value="PAS_8"/>
    <property type="match status" value="1"/>
</dbReference>
<gene>
    <name evidence="9" type="ORF">EG19_12275</name>
</gene>
<dbReference type="SMART" id="SM00388">
    <property type="entry name" value="HisKA"/>
    <property type="match status" value="1"/>
</dbReference>
<accession>A0A062Y1H8</accession>
<comment type="catalytic activity">
    <reaction evidence="1">
        <text>ATP + protein L-histidine = ADP + protein N-phospho-L-histidine.</text>
        <dbReference type="EC" id="2.7.13.3"/>
    </reaction>
</comment>
<sequence length="564" mass="61462">MAVSFRFRLALSVAVLAFGVGLVVLFGASSQWERAHRREKEAHLRSAARQLVAQLPELLRVPPETRHRRAGELGALMGLRVTLVAADGTVVADSRVPYAHLPLLENHGQRPEVRRALELGEGSAHRRSATTGVFTWYLALRTEEQGQAWVVRVAEEEGAPSFPWLWLLPLAAASAGVGWLAQRLLASWQREIYQHLAPWCELPASAETPAVAYEADRRFRKLKEEATRELEACRQALSRVVEGVVLLDREQVVRFANPAALELLGKLPEGEPLWEHCQNPQLLALVGEGLAGAESRHGEVTHQGRTLAVTLTSLQHPVLALGLLVRDISPQARFEAARRAFVADLAHELRTPVTVLGGVLEELKDRGVAPELADMLGRQVKRLSRFAADLEELVRIETGRLQLELAPVELLALAREVAADFAPHAQARGVSLAVGGEPVTITTDRLRLAQVVSNLVDNAIRYNRPGGSATVRVAPHQEGAQLVVEDTGLGIPESEIPLVFQRFYRVRRGEAEATGSGLGLAIVKHLVARLGGRVHLASKLGEGTRVTVELPAKASSELPAPSRP</sequence>
<evidence type="ECO:0000256" key="7">
    <source>
        <dbReference type="ARBA" id="ARBA00023136"/>
    </source>
</evidence>
<keyword evidence="5" id="KW-0418">Kinase</keyword>
<name>A0A062Y1H8_9BACT</name>
<dbReference type="InterPro" id="IPR004358">
    <property type="entry name" value="Sig_transdc_His_kin-like_C"/>
</dbReference>
<dbReference type="CDD" id="cd00130">
    <property type="entry name" value="PAS"/>
    <property type="match status" value="1"/>
</dbReference>
<dbReference type="InterPro" id="IPR005467">
    <property type="entry name" value="His_kinase_dom"/>
</dbReference>
<dbReference type="PRINTS" id="PR00344">
    <property type="entry name" value="BCTRLSENSOR"/>
</dbReference>
<feature type="domain" description="Histidine kinase" evidence="8">
    <location>
        <begin position="344"/>
        <end position="554"/>
    </location>
</feature>
<dbReference type="GO" id="GO:0004721">
    <property type="term" value="F:phosphoprotein phosphatase activity"/>
    <property type="evidence" value="ECO:0007669"/>
    <property type="project" value="TreeGrafter"/>
</dbReference>
<dbReference type="SUPFAM" id="SSF55785">
    <property type="entry name" value="PYP-like sensor domain (PAS domain)"/>
    <property type="match status" value="1"/>
</dbReference>
<keyword evidence="3" id="KW-0597">Phosphoprotein</keyword>
<evidence type="ECO:0000256" key="1">
    <source>
        <dbReference type="ARBA" id="ARBA00000085"/>
    </source>
</evidence>
<evidence type="ECO:0000256" key="3">
    <source>
        <dbReference type="ARBA" id="ARBA00022553"/>
    </source>
</evidence>
<keyword evidence="6" id="KW-0902">Two-component regulatory system</keyword>
<dbReference type="GO" id="GO:0000155">
    <property type="term" value="F:phosphorelay sensor kinase activity"/>
    <property type="evidence" value="ECO:0007669"/>
    <property type="project" value="InterPro"/>
</dbReference>
<dbReference type="InterPro" id="IPR036097">
    <property type="entry name" value="HisK_dim/P_sf"/>
</dbReference>
<dbReference type="SUPFAM" id="SSF55874">
    <property type="entry name" value="ATPase domain of HSP90 chaperone/DNA topoisomerase II/histidine kinase"/>
    <property type="match status" value="1"/>
</dbReference>
<dbReference type="EMBL" id="JMFG01000009">
    <property type="protein sequence ID" value="KDA54251.1"/>
    <property type="molecule type" value="Genomic_DNA"/>
</dbReference>
<dbReference type="Gene3D" id="1.10.287.130">
    <property type="match status" value="1"/>
</dbReference>
<dbReference type="EC" id="2.7.13.3" evidence="2"/>
<evidence type="ECO:0000256" key="5">
    <source>
        <dbReference type="ARBA" id="ARBA00022777"/>
    </source>
</evidence>
<evidence type="ECO:0000313" key="10">
    <source>
        <dbReference type="Proteomes" id="UP000027284"/>
    </source>
</evidence>
<dbReference type="SMART" id="SM00387">
    <property type="entry name" value="HATPase_c"/>
    <property type="match status" value="1"/>
</dbReference>
<evidence type="ECO:0000256" key="2">
    <source>
        <dbReference type="ARBA" id="ARBA00012438"/>
    </source>
</evidence>
<keyword evidence="10" id="KW-1185">Reference proteome</keyword>